<evidence type="ECO:0000256" key="1">
    <source>
        <dbReference type="ARBA" id="ARBA00022723"/>
    </source>
</evidence>
<keyword evidence="3" id="KW-0805">Transcription regulation</keyword>
<dbReference type="InterPro" id="IPR036864">
    <property type="entry name" value="Zn2-C6_fun-type_DNA-bd_sf"/>
</dbReference>
<proteinExistence type="predicted"/>
<sequence>MASTVGTGASSDPIHGPLPELPPKQKRSRTSRPKVKTGCRTCKRIKCDETRPQCLRCVRSNKECPGYPPPPRSARPFEEIRIAPKPMAAGTVVREFSLALPPRRINKSQQAAMLRINAQAGSILYAPSINIPFTEIEGMYFSLFRQRTASELSGFFDSTFWNRSVLQACHSSPAIRHAVVALGALYKTLDKANESPPSSPDANGSSVDHARRHWEMACQKYSHAINSLPNQGVDDATSNRTRLMASILLACFDSFVGDHKQAIRQIQAGLKLLEGLRAEKKRAFFASPDEEPVEEDLIQMFRRLAIQAKSYDMAFHFPDPYVIRLHKGHGQDPSSPSSNPSSPIPPNKNPIPERFSSVMDARVAWDNLCERIFRFRDAMFEYAENNAPNNIMGVLPAELRHVGASFKHEIEAWSRAFEPILESRTAPGVSSQEKAAIAVLKMFQIMGQILFLMTFSDSEMHFDNFIPAFKAIVDLAREVVGDEERRAAAQRCPNPALCHHRHRDPLDPLNGVDNVYTAHHIKPSFSADMGIVPPLYVVATKCRDPQIRRQAIQLLRSSARREAMWDSELVARIGMWVLKVEEEGLDLGSPSSAGYPSPGSASTSTAMTPPDSSPPQTMTMTAPQLSISTTSSVASSRDTSPMPGLGITEFGAGSPPLGPGGNAAWLEKTPSSRGFSPASTSSTFNTLPPTPTSFVQQQQQHPFQKLQFITTPSQQTSAQPQPQPLSVVVPEDKRVMVRAVDFDLRERFAKIELGSRNLSQDPTLDQILFPSQYFDDNASALSRVLGDLKRASLSIPNRLRSICADAEFVAAVADALGDLPLVANERCGSWYIDPKMKEASAYFKSTDGHTGQWKFSMPDALSKTIPVWCAVLNRVLFPDQPEVHSLFTSPSAVSASEASQIEAILPDFVEAFNSLAIDTAPLRQHLRKPLRPFWITHSDFDDGIDLETVADAVREIRKAWHPVVCCTSSRRVEGGEMTVSVGDKGYVYVQGAGDDTENWARGLTAAVFWRHRETLLAAEEGELPGLIEKLLREEKKEEAGKDERLDIKGVAPRVWVGTLASLERARDLDGACVIALAPKATEQETWVKSPSYMEVGLGKNSKTASRLLRDALPRICEFAGQFLTAGEQSEDSEPNALPKGAGQEDKRVVILCETGKDLSVGVALAIYCWCYDDAGKVRSESDSRNGFTKTAVRVKLGHIVQAAPEANPSRATLQSVNSFLMDWRR</sequence>
<dbReference type="InterPro" id="IPR021858">
    <property type="entry name" value="Fun_TF"/>
</dbReference>
<evidence type="ECO:0000256" key="2">
    <source>
        <dbReference type="ARBA" id="ARBA00022833"/>
    </source>
</evidence>
<dbReference type="InterPro" id="IPR052360">
    <property type="entry name" value="Transcr_Regulatory_Proteins"/>
</dbReference>
<dbReference type="InterPro" id="IPR033421">
    <property type="entry name" value="Rit1_DUSP-like"/>
</dbReference>
<dbReference type="GO" id="GO:0003677">
    <property type="term" value="F:DNA binding"/>
    <property type="evidence" value="ECO:0007669"/>
    <property type="project" value="UniProtKB-KW"/>
</dbReference>
<dbReference type="SUPFAM" id="SSF57701">
    <property type="entry name" value="Zn2/Cys6 DNA-binding domain"/>
    <property type="match status" value="1"/>
</dbReference>
<feature type="region of interest" description="Disordered" evidence="7">
    <location>
        <begin position="588"/>
        <end position="701"/>
    </location>
</feature>
<keyword evidence="6" id="KW-0539">Nucleus</keyword>
<feature type="region of interest" description="Disordered" evidence="7">
    <location>
        <begin position="1"/>
        <end position="37"/>
    </location>
</feature>
<evidence type="ECO:0000256" key="3">
    <source>
        <dbReference type="ARBA" id="ARBA00023015"/>
    </source>
</evidence>
<evidence type="ECO:0000313" key="10">
    <source>
        <dbReference type="Proteomes" id="UP000008066"/>
    </source>
</evidence>
<dbReference type="GeneID" id="18260614"/>
<keyword evidence="9" id="KW-0808">Transferase</keyword>
<feature type="compositionally biased region" description="Polar residues" evidence="7">
    <location>
        <begin position="669"/>
        <end position="687"/>
    </location>
</feature>
<dbReference type="KEGG" id="cthr:CTHT_0065760"/>
<gene>
    <name evidence="9" type="ORF">CTHT_0065760</name>
</gene>
<organism evidence="10">
    <name type="scientific">Chaetomium thermophilum (strain DSM 1495 / CBS 144.50 / IMI 039719)</name>
    <name type="common">Thermochaetoides thermophila</name>
    <dbReference type="NCBI Taxonomy" id="759272"/>
    <lineage>
        <taxon>Eukaryota</taxon>
        <taxon>Fungi</taxon>
        <taxon>Dikarya</taxon>
        <taxon>Ascomycota</taxon>
        <taxon>Pezizomycotina</taxon>
        <taxon>Sordariomycetes</taxon>
        <taxon>Sordariomycetidae</taxon>
        <taxon>Sordariales</taxon>
        <taxon>Chaetomiaceae</taxon>
        <taxon>Thermochaetoides</taxon>
    </lineage>
</organism>
<feature type="compositionally biased region" description="Polar residues" evidence="7">
    <location>
        <begin position="1"/>
        <end position="10"/>
    </location>
</feature>
<feature type="compositionally biased region" description="Basic residues" evidence="7">
    <location>
        <begin position="24"/>
        <end position="37"/>
    </location>
</feature>
<evidence type="ECO:0000256" key="7">
    <source>
        <dbReference type="SAM" id="MobiDB-lite"/>
    </source>
</evidence>
<dbReference type="PANTHER" id="PTHR36206">
    <property type="entry name" value="ASPERCRYPTIN BIOSYNTHESIS CLUSTER-SPECIFIC TRANSCRIPTION REGULATOR ATNN-RELATED"/>
    <property type="match status" value="1"/>
</dbReference>
<dbReference type="PANTHER" id="PTHR36206:SF4">
    <property type="entry name" value="HYPOTHETICAL CONSERVED PROTEIN (EUROFUNG)-RELATED"/>
    <property type="match status" value="1"/>
</dbReference>
<evidence type="ECO:0000256" key="6">
    <source>
        <dbReference type="ARBA" id="ARBA00023242"/>
    </source>
</evidence>
<dbReference type="Proteomes" id="UP000008066">
    <property type="component" value="Unassembled WGS sequence"/>
</dbReference>
<feature type="compositionally biased region" description="Low complexity" evidence="7">
    <location>
        <begin position="588"/>
        <end position="610"/>
    </location>
</feature>
<dbReference type="HOGENOM" id="CLU_268225_0_0_1"/>
<dbReference type="Pfam" id="PF00172">
    <property type="entry name" value="Zn_clus"/>
    <property type="match status" value="1"/>
</dbReference>
<dbReference type="eggNOG" id="KOG2634">
    <property type="taxonomic scope" value="Eukaryota"/>
</dbReference>
<keyword evidence="10" id="KW-1185">Reference proteome</keyword>
<feature type="region of interest" description="Disordered" evidence="7">
    <location>
        <begin position="326"/>
        <end position="352"/>
    </location>
</feature>
<dbReference type="AlphaFoldDB" id="G0SGB8"/>
<dbReference type="InterPro" id="IPR001138">
    <property type="entry name" value="Zn2Cys6_DnaBD"/>
</dbReference>
<feature type="domain" description="Zn(2)-C6 fungal-type" evidence="8">
    <location>
        <begin position="33"/>
        <end position="75"/>
    </location>
</feature>
<evidence type="ECO:0000256" key="4">
    <source>
        <dbReference type="ARBA" id="ARBA00023125"/>
    </source>
</evidence>
<dbReference type="GO" id="GO:0016740">
    <property type="term" value="F:transferase activity"/>
    <property type="evidence" value="ECO:0007669"/>
    <property type="project" value="UniProtKB-KW"/>
</dbReference>
<dbReference type="CDD" id="cd00067">
    <property type="entry name" value="GAL4"/>
    <property type="match status" value="1"/>
</dbReference>
<dbReference type="EMBL" id="GL988047">
    <property type="protein sequence ID" value="EGS17257.1"/>
    <property type="molecule type" value="Genomic_DNA"/>
</dbReference>
<dbReference type="GO" id="GO:0008270">
    <property type="term" value="F:zinc ion binding"/>
    <property type="evidence" value="ECO:0007669"/>
    <property type="project" value="InterPro"/>
</dbReference>
<dbReference type="OrthoDB" id="39175at2759"/>
<dbReference type="Gene3D" id="4.10.240.10">
    <property type="entry name" value="Zn(2)-C6 fungal-type DNA-binding domain"/>
    <property type="match status" value="1"/>
</dbReference>
<accession>G0SGB8</accession>
<evidence type="ECO:0000256" key="5">
    <source>
        <dbReference type="ARBA" id="ARBA00023163"/>
    </source>
</evidence>
<evidence type="ECO:0000259" key="8">
    <source>
        <dbReference type="SMART" id="SM00066"/>
    </source>
</evidence>
<dbReference type="Pfam" id="PF04179">
    <property type="entry name" value="Init_tRNA_PT"/>
    <property type="match status" value="1"/>
</dbReference>
<feature type="compositionally biased region" description="Polar residues" evidence="7">
    <location>
        <begin position="616"/>
        <end position="625"/>
    </location>
</feature>
<feature type="compositionally biased region" description="Low complexity" evidence="7">
    <location>
        <begin position="626"/>
        <end position="640"/>
    </location>
</feature>
<dbReference type="SMART" id="SM00066">
    <property type="entry name" value="GAL4"/>
    <property type="match status" value="1"/>
</dbReference>
<keyword evidence="1" id="KW-0479">Metal-binding</keyword>
<dbReference type="Pfam" id="PF11951">
    <property type="entry name" value="Fungal_trans_2"/>
    <property type="match status" value="1"/>
</dbReference>
<dbReference type="RefSeq" id="XP_006696875.1">
    <property type="nucleotide sequence ID" value="XM_006696812.1"/>
</dbReference>
<dbReference type="GO" id="GO:0000981">
    <property type="term" value="F:DNA-binding transcription factor activity, RNA polymerase II-specific"/>
    <property type="evidence" value="ECO:0007669"/>
    <property type="project" value="InterPro"/>
</dbReference>
<keyword evidence="4" id="KW-0238">DNA-binding</keyword>
<keyword evidence="2" id="KW-0862">Zinc</keyword>
<dbReference type="Pfam" id="PF17184">
    <property type="entry name" value="Rit1_C"/>
    <property type="match status" value="1"/>
</dbReference>
<reference evidence="9 10" key="1">
    <citation type="journal article" date="2011" name="Cell">
        <title>Insight into structure and assembly of the nuclear pore complex by utilizing the genome of a eukaryotic thermophile.</title>
        <authorList>
            <person name="Amlacher S."/>
            <person name="Sarges P."/>
            <person name="Flemming D."/>
            <person name="van Noort V."/>
            <person name="Kunze R."/>
            <person name="Devos D.P."/>
            <person name="Arumugam M."/>
            <person name="Bork P."/>
            <person name="Hurt E."/>
        </authorList>
    </citation>
    <scope>NUCLEOTIDE SEQUENCE [LARGE SCALE GENOMIC DNA]</scope>
    <source>
        <strain evidence="10">DSM 1495 / CBS 144.50 / IMI 039719</strain>
    </source>
</reference>
<keyword evidence="5" id="KW-0804">Transcription</keyword>
<dbReference type="STRING" id="759272.G0SGB8"/>
<evidence type="ECO:0000313" key="9">
    <source>
        <dbReference type="EMBL" id="EGS17257.1"/>
    </source>
</evidence>
<dbReference type="InterPro" id="IPR033449">
    <property type="entry name" value="Rit1_N"/>
</dbReference>
<protein>
    <submittedName>
        <fullName evidence="9">tRNA a64-2'-o-ribosylphosphate transferase-like protein</fullName>
    </submittedName>
</protein>
<name>G0SGB8_CHATD</name>